<feature type="compositionally biased region" description="Low complexity" evidence="1">
    <location>
        <begin position="57"/>
        <end position="79"/>
    </location>
</feature>
<sequence length="146" mass="15749">MTCSAHPVKLFMPPAQVVLSSAASVPGRQVWWQNPKGPTAQFTVPQPFSIEQRQAELRQAQAADAKAAATAPRQPAAKQLPAGTPRGVAAKSKPDQADSRRRASAQGSASIDRILQLAEAQEHLLLLQLQEQEQYVQHTTLTVPAQ</sequence>
<dbReference type="Proteomes" id="UP000485058">
    <property type="component" value="Unassembled WGS sequence"/>
</dbReference>
<gene>
    <name evidence="2" type="ORF">HaLaN_18932</name>
</gene>
<proteinExistence type="predicted"/>
<comment type="caution">
    <text evidence="2">The sequence shown here is derived from an EMBL/GenBank/DDBJ whole genome shotgun (WGS) entry which is preliminary data.</text>
</comment>
<feature type="region of interest" description="Disordered" evidence="1">
    <location>
        <begin position="55"/>
        <end position="109"/>
    </location>
</feature>
<dbReference type="EMBL" id="BLLF01001861">
    <property type="protein sequence ID" value="GFH21592.1"/>
    <property type="molecule type" value="Genomic_DNA"/>
</dbReference>
<evidence type="ECO:0000256" key="1">
    <source>
        <dbReference type="SAM" id="MobiDB-lite"/>
    </source>
</evidence>
<organism evidence="2 3">
    <name type="scientific">Haematococcus lacustris</name>
    <name type="common">Green alga</name>
    <name type="synonym">Haematococcus pluvialis</name>
    <dbReference type="NCBI Taxonomy" id="44745"/>
    <lineage>
        <taxon>Eukaryota</taxon>
        <taxon>Viridiplantae</taxon>
        <taxon>Chlorophyta</taxon>
        <taxon>core chlorophytes</taxon>
        <taxon>Chlorophyceae</taxon>
        <taxon>CS clade</taxon>
        <taxon>Chlamydomonadales</taxon>
        <taxon>Haematococcaceae</taxon>
        <taxon>Haematococcus</taxon>
    </lineage>
</organism>
<reference evidence="2 3" key="1">
    <citation type="submission" date="2020-02" db="EMBL/GenBank/DDBJ databases">
        <title>Draft genome sequence of Haematococcus lacustris strain NIES-144.</title>
        <authorList>
            <person name="Morimoto D."/>
            <person name="Nakagawa S."/>
            <person name="Yoshida T."/>
            <person name="Sawayama S."/>
        </authorList>
    </citation>
    <scope>NUCLEOTIDE SEQUENCE [LARGE SCALE GENOMIC DNA]</scope>
    <source>
        <strain evidence="2 3">NIES-144</strain>
    </source>
</reference>
<name>A0A699ZZI2_HAELA</name>
<dbReference type="AlphaFoldDB" id="A0A699ZZI2"/>
<feature type="compositionally biased region" description="Basic and acidic residues" evidence="1">
    <location>
        <begin position="92"/>
        <end position="101"/>
    </location>
</feature>
<keyword evidence="3" id="KW-1185">Reference proteome</keyword>
<evidence type="ECO:0000313" key="2">
    <source>
        <dbReference type="EMBL" id="GFH21592.1"/>
    </source>
</evidence>
<accession>A0A699ZZI2</accession>
<protein>
    <submittedName>
        <fullName evidence="2">Uncharacterized protein</fullName>
    </submittedName>
</protein>
<evidence type="ECO:0000313" key="3">
    <source>
        <dbReference type="Proteomes" id="UP000485058"/>
    </source>
</evidence>